<feature type="transmembrane region" description="Helical" evidence="1">
    <location>
        <begin position="176"/>
        <end position="195"/>
    </location>
</feature>
<comment type="caution">
    <text evidence="2">The sequence shown here is derived from an EMBL/GenBank/DDBJ whole genome shotgun (WGS) entry which is preliminary data.</text>
</comment>
<proteinExistence type="predicted"/>
<keyword evidence="1" id="KW-1133">Transmembrane helix</keyword>
<organism evidence="2 3">
    <name type="scientific">Vibrio variabilis</name>
    <dbReference type="NCBI Taxonomy" id="990271"/>
    <lineage>
        <taxon>Bacteria</taxon>
        <taxon>Pseudomonadati</taxon>
        <taxon>Pseudomonadota</taxon>
        <taxon>Gammaproteobacteria</taxon>
        <taxon>Vibrionales</taxon>
        <taxon>Vibrionaceae</taxon>
        <taxon>Vibrio</taxon>
    </lineage>
</organism>
<evidence type="ECO:0000313" key="3">
    <source>
        <dbReference type="Proteomes" id="UP000030520"/>
    </source>
</evidence>
<evidence type="ECO:0000313" key="2">
    <source>
        <dbReference type="EMBL" id="KHA58656.1"/>
    </source>
</evidence>
<sequence length="211" mass="23975">MNKLLRYKSIIGWGTLLLTSSVFFLLGLNFVLPVLDSDGYHQLSKLISQNPALELIIDINATVIEKIILAGSFIVFSWSGLLFLYAYKDFSLKTINQIGQLLEYFKGSFVYLTSSFSALMLGAVVKSLYLSGHWDIWWISLVTNLTLLFLSLGLKKWKIFKIQIKPSGHLEKHPKCIAWCVFAIAFMMFFGSTIYPEIALLIDLYQLLVLS</sequence>
<dbReference type="RefSeq" id="WP_038218067.1">
    <property type="nucleotide sequence ID" value="NZ_JRWM01000075.1"/>
</dbReference>
<keyword evidence="1" id="KW-0812">Transmembrane</keyword>
<accession>A0ABR4Y5U8</accession>
<keyword evidence="1" id="KW-0472">Membrane</keyword>
<feature type="transmembrane region" description="Helical" evidence="1">
    <location>
        <begin position="108"/>
        <end position="130"/>
    </location>
</feature>
<evidence type="ECO:0000256" key="1">
    <source>
        <dbReference type="SAM" id="Phobius"/>
    </source>
</evidence>
<reference evidence="2 3" key="1">
    <citation type="submission" date="2014-10" db="EMBL/GenBank/DDBJ databases">
        <title>Genome sequencing of Vibrio variabilis T01.</title>
        <authorList>
            <person name="Chan K.-G."/>
            <person name="Mohamad N.I."/>
        </authorList>
    </citation>
    <scope>NUCLEOTIDE SEQUENCE [LARGE SCALE GENOMIC DNA]</scope>
    <source>
        <strain evidence="2 3">T01</strain>
    </source>
</reference>
<gene>
    <name evidence="2" type="ORF">NL53_20670</name>
</gene>
<dbReference type="EMBL" id="JRWM01000075">
    <property type="protein sequence ID" value="KHA58656.1"/>
    <property type="molecule type" value="Genomic_DNA"/>
</dbReference>
<protein>
    <submittedName>
        <fullName evidence="2">Uncharacterized protein</fullName>
    </submittedName>
</protein>
<feature type="transmembrane region" description="Helical" evidence="1">
    <location>
        <begin position="67"/>
        <end position="87"/>
    </location>
</feature>
<feature type="transmembrane region" description="Helical" evidence="1">
    <location>
        <begin position="12"/>
        <end position="35"/>
    </location>
</feature>
<feature type="transmembrane region" description="Helical" evidence="1">
    <location>
        <begin position="136"/>
        <end position="155"/>
    </location>
</feature>
<dbReference type="Proteomes" id="UP000030520">
    <property type="component" value="Unassembled WGS sequence"/>
</dbReference>
<keyword evidence="3" id="KW-1185">Reference proteome</keyword>
<name>A0ABR4Y5U8_9VIBR</name>